<dbReference type="EMBL" id="LWDG02000002">
    <property type="protein sequence ID" value="KAE8272234.1"/>
    <property type="molecule type" value="Genomic_DNA"/>
</dbReference>
<evidence type="ECO:0000256" key="1">
    <source>
        <dbReference type="ARBA" id="ARBA00022729"/>
    </source>
</evidence>
<feature type="chain" id="PRO_5036498336" description="Yeast cell wall synthesis Kre9/Knh1-like N-terminal domain-containing protein" evidence="2">
    <location>
        <begin position="26"/>
        <end position="236"/>
    </location>
</feature>
<keyword evidence="1 2" id="KW-0732">Signal</keyword>
<feature type="domain" description="Yeast cell wall synthesis Kre9/Knh1-like N-terminal" evidence="3">
    <location>
        <begin position="32"/>
        <end position="132"/>
    </location>
</feature>
<accession>A0A8X7T8B8</accession>
<dbReference type="GO" id="GO:0042546">
    <property type="term" value="P:cell wall biogenesis"/>
    <property type="evidence" value="ECO:0007669"/>
    <property type="project" value="InterPro"/>
</dbReference>
<dbReference type="GO" id="GO:0006078">
    <property type="term" value="P:(1-&gt;6)-beta-D-glucan biosynthetic process"/>
    <property type="evidence" value="ECO:0007669"/>
    <property type="project" value="InterPro"/>
</dbReference>
<dbReference type="AlphaFoldDB" id="A0A8X7T8B8"/>
<gene>
    <name evidence="4" type="ORF">A4X09_0g152</name>
</gene>
<keyword evidence="5" id="KW-1185">Reference proteome</keyword>
<protein>
    <recommendedName>
        <fullName evidence="3">Yeast cell wall synthesis Kre9/Knh1-like N-terminal domain-containing protein</fullName>
    </recommendedName>
</protein>
<sequence>MQKFTTATLFLAAALIALTAQPALANIEVHSPVAATKAKGGEKLDVEWVDDGKTPTLKNYGDVNIFLCTGSSTVQYKLQELKAGVKNTRTSGSWEIDPKAGPNSDKYFLRFEGTNLGAAGVPPMAFSARFTLSGMTGTWNSTITNSNKGAADAGSPAIGAGAGAATASTTPSTGLSTVVSSVSAAKSTAASSTPTLKPAASVANQKSAARLGSEVSLAVASLGLGASLVLALGLAL</sequence>
<dbReference type="InterPro" id="IPR018466">
    <property type="entry name" value="Kre9/Knh1-like_N"/>
</dbReference>
<reference evidence="4" key="1">
    <citation type="submission" date="2016-04" db="EMBL/GenBank/DDBJ databases">
        <authorList>
            <person name="Nguyen H.D."/>
            <person name="Samba Siva P."/>
            <person name="Cullis J."/>
            <person name="Levesque C.A."/>
            <person name="Hambleton S."/>
        </authorList>
    </citation>
    <scope>NUCLEOTIDE SEQUENCE</scope>
    <source>
        <strain evidence="4">DAOMC 236422</strain>
    </source>
</reference>
<name>A0A8X7T8B8_9BASI</name>
<dbReference type="Pfam" id="PF10342">
    <property type="entry name" value="Kre9_KNH"/>
    <property type="match status" value="1"/>
</dbReference>
<reference evidence="4" key="2">
    <citation type="journal article" date="2019" name="IMA Fungus">
        <title>Genome sequencing and comparison of five Tilletia species to identify candidate genes for the detection of regulated species infecting wheat.</title>
        <authorList>
            <person name="Nguyen H.D.T."/>
            <person name="Sultana T."/>
            <person name="Kesanakurti P."/>
            <person name="Hambleton S."/>
        </authorList>
    </citation>
    <scope>NUCLEOTIDE SEQUENCE</scope>
    <source>
        <strain evidence="4">DAOMC 236422</strain>
    </source>
</reference>
<dbReference type="PANTHER" id="PTHR28154:SF1">
    <property type="entry name" value="CELL WALL SYNTHESIS PROTEIN KNH1-RELATED"/>
    <property type="match status" value="1"/>
</dbReference>
<dbReference type="InterPro" id="IPR045328">
    <property type="entry name" value="Kre9/Knh1"/>
</dbReference>
<organism evidence="4 5">
    <name type="scientific">Tilletia walkeri</name>
    <dbReference type="NCBI Taxonomy" id="117179"/>
    <lineage>
        <taxon>Eukaryota</taxon>
        <taxon>Fungi</taxon>
        <taxon>Dikarya</taxon>
        <taxon>Basidiomycota</taxon>
        <taxon>Ustilaginomycotina</taxon>
        <taxon>Exobasidiomycetes</taxon>
        <taxon>Tilletiales</taxon>
        <taxon>Tilletiaceae</taxon>
        <taxon>Tilletia</taxon>
    </lineage>
</organism>
<comment type="caution">
    <text evidence="4">The sequence shown here is derived from an EMBL/GenBank/DDBJ whole genome shotgun (WGS) entry which is preliminary data.</text>
</comment>
<evidence type="ECO:0000313" key="5">
    <source>
        <dbReference type="Proteomes" id="UP000078113"/>
    </source>
</evidence>
<evidence type="ECO:0000259" key="3">
    <source>
        <dbReference type="Pfam" id="PF10342"/>
    </source>
</evidence>
<proteinExistence type="predicted"/>
<feature type="signal peptide" evidence="2">
    <location>
        <begin position="1"/>
        <end position="25"/>
    </location>
</feature>
<evidence type="ECO:0000256" key="2">
    <source>
        <dbReference type="SAM" id="SignalP"/>
    </source>
</evidence>
<dbReference type="Proteomes" id="UP000078113">
    <property type="component" value="Unassembled WGS sequence"/>
</dbReference>
<evidence type="ECO:0000313" key="4">
    <source>
        <dbReference type="EMBL" id="KAE8272234.1"/>
    </source>
</evidence>
<dbReference type="PANTHER" id="PTHR28154">
    <property type="entry name" value="CELL WALL SYNTHESIS PROTEIN KNH1-RELATED"/>
    <property type="match status" value="1"/>
</dbReference>